<dbReference type="PANTHER" id="PTHR47829">
    <property type="entry name" value="HYDROLASE, PUTATIVE (AFU_ORTHOLOGUE AFUA_1G12880)-RELATED"/>
    <property type="match status" value="1"/>
</dbReference>
<dbReference type="CDD" id="cd05154">
    <property type="entry name" value="ACAD10_11_N-like"/>
    <property type="match status" value="1"/>
</dbReference>
<feature type="domain" description="Aminoglycoside phosphotransferase" evidence="1">
    <location>
        <begin position="37"/>
        <end position="255"/>
    </location>
</feature>
<dbReference type="InterPro" id="IPR052898">
    <property type="entry name" value="ACAD10-like"/>
</dbReference>
<dbReference type="InterPro" id="IPR041726">
    <property type="entry name" value="ACAD10_11_N"/>
</dbReference>
<evidence type="ECO:0000313" key="3">
    <source>
        <dbReference type="Proteomes" id="UP000321058"/>
    </source>
</evidence>
<dbReference type="EMBL" id="BKAJ01000052">
    <property type="protein sequence ID" value="GEP56008.1"/>
    <property type="molecule type" value="Genomic_DNA"/>
</dbReference>
<dbReference type="Pfam" id="PF01636">
    <property type="entry name" value="APH"/>
    <property type="match status" value="1"/>
</dbReference>
<accession>A0A512NAM3</accession>
<organism evidence="2 3">
    <name type="scientific">Reyranella soli</name>
    <dbReference type="NCBI Taxonomy" id="1230389"/>
    <lineage>
        <taxon>Bacteria</taxon>
        <taxon>Pseudomonadati</taxon>
        <taxon>Pseudomonadota</taxon>
        <taxon>Alphaproteobacteria</taxon>
        <taxon>Hyphomicrobiales</taxon>
        <taxon>Reyranellaceae</taxon>
        <taxon>Reyranella</taxon>
    </lineage>
</organism>
<evidence type="ECO:0000313" key="2">
    <source>
        <dbReference type="EMBL" id="GEP56008.1"/>
    </source>
</evidence>
<dbReference type="GO" id="GO:0016740">
    <property type="term" value="F:transferase activity"/>
    <property type="evidence" value="ECO:0007669"/>
    <property type="project" value="UniProtKB-KW"/>
</dbReference>
<dbReference type="Gene3D" id="3.30.200.20">
    <property type="entry name" value="Phosphorylase Kinase, domain 1"/>
    <property type="match status" value="1"/>
</dbReference>
<dbReference type="SUPFAM" id="SSF56112">
    <property type="entry name" value="Protein kinase-like (PK-like)"/>
    <property type="match status" value="1"/>
</dbReference>
<sequence>MSTYANTVPVMERHRFDNASLDRYLRQHLEAYRGGLEVRQFDSGHSNPTFFVAAEMADGKRHDFVLRKKPPGKLVASAHQVDREFRVIAALAGTDVPVAPARLLCTDDSVIGQMFYLMEAVPGRILIDAAMPGQSREERAAIFDSMNDVLARLHKVDPVKVGLGDYGRHGQYIARQVARWSKQYAELKTEDIPAMDKLSAWLPENIPAEDPTTIVHGDYRLGNLIVHPTEARIVAVLDWELSTLGHPLCDVAYNCLGYHLPDPPHGFAKVDFDRLGLPTEQDYVAAYCRRTGRQSIAHWNYYLAFSLYRLAAIAQGVYRRGLQGNSSNPESIKMSRSARERAELAWSLVS</sequence>
<name>A0A512NAM3_9HYPH</name>
<dbReference type="OrthoDB" id="3806873at2"/>
<dbReference type="InterPro" id="IPR011009">
    <property type="entry name" value="Kinase-like_dom_sf"/>
</dbReference>
<proteinExistence type="predicted"/>
<dbReference type="Proteomes" id="UP000321058">
    <property type="component" value="Unassembled WGS sequence"/>
</dbReference>
<dbReference type="RefSeq" id="WP_147150090.1">
    <property type="nucleotide sequence ID" value="NZ_BKAJ01000052.1"/>
</dbReference>
<comment type="caution">
    <text evidence="2">The sequence shown here is derived from an EMBL/GenBank/DDBJ whole genome shotgun (WGS) entry which is preliminary data.</text>
</comment>
<evidence type="ECO:0000259" key="1">
    <source>
        <dbReference type="Pfam" id="PF01636"/>
    </source>
</evidence>
<dbReference type="PANTHER" id="PTHR47829:SF3">
    <property type="entry name" value="AMINOGLYCOSIDE PHOSPHOTRANSFERASE DOMAIN-CONTAINING PROTEIN"/>
    <property type="match status" value="1"/>
</dbReference>
<dbReference type="InterPro" id="IPR002575">
    <property type="entry name" value="Aminoglycoside_PTrfase"/>
</dbReference>
<keyword evidence="2" id="KW-0808">Transferase</keyword>
<dbReference type="Gene3D" id="3.90.1200.10">
    <property type="match status" value="1"/>
</dbReference>
<protein>
    <submittedName>
        <fullName evidence="2">Aminoglycoside phosphotransferase</fullName>
    </submittedName>
</protein>
<keyword evidence="3" id="KW-1185">Reference proteome</keyword>
<reference evidence="2 3" key="1">
    <citation type="submission" date="2019-07" db="EMBL/GenBank/DDBJ databases">
        <title>Whole genome shotgun sequence of Reyranella soli NBRC 108950.</title>
        <authorList>
            <person name="Hosoyama A."/>
            <person name="Uohara A."/>
            <person name="Ohji S."/>
            <person name="Ichikawa N."/>
        </authorList>
    </citation>
    <scope>NUCLEOTIDE SEQUENCE [LARGE SCALE GENOMIC DNA]</scope>
    <source>
        <strain evidence="2 3">NBRC 108950</strain>
    </source>
</reference>
<dbReference type="AlphaFoldDB" id="A0A512NAM3"/>
<gene>
    <name evidence="2" type="ORF">RSO01_31740</name>
</gene>